<accession>A0A0C9QMT6</accession>
<dbReference type="KEGG" id="fas:105267322"/>
<dbReference type="GeneID" id="105267322"/>
<keyword evidence="3" id="KW-1185">Reference proteome</keyword>
<dbReference type="Proteomes" id="UP000694866">
    <property type="component" value="Unplaced"/>
</dbReference>
<proteinExistence type="predicted"/>
<protein>
    <submittedName>
        <fullName evidence="2">SmpB protein</fullName>
    </submittedName>
</protein>
<gene>
    <name evidence="2" type="primary">smpB</name>
    <name evidence="4" type="synonym">LOC105267322</name>
    <name evidence="2" type="ORF">g.49297</name>
</gene>
<dbReference type="OrthoDB" id="7685730at2759"/>
<reference evidence="4" key="2">
    <citation type="submission" date="2025-04" db="UniProtKB">
        <authorList>
            <consortium name="RefSeq"/>
        </authorList>
    </citation>
    <scope>IDENTIFICATION</scope>
    <source>
        <strain evidence="4">USDA-PBARC FA_bdor</strain>
        <tissue evidence="4">Whole organism</tissue>
    </source>
</reference>
<feature type="region of interest" description="Disordered" evidence="1">
    <location>
        <begin position="402"/>
        <end position="436"/>
    </location>
</feature>
<dbReference type="AlphaFoldDB" id="A0A0C9QMT6"/>
<evidence type="ECO:0000256" key="1">
    <source>
        <dbReference type="SAM" id="MobiDB-lite"/>
    </source>
</evidence>
<dbReference type="EMBL" id="GBYB01004814">
    <property type="protein sequence ID" value="JAG74581.1"/>
    <property type="molecule type" value="Transcribed_RNA"/>
</dbReference>
<sequence>MKALSDVKRSKDLKRKRDDSTQDVRLDKQIKVTDFDTNSSINLDNNVDESAGFFDEYCQILLKDSNQSQGNVIDDDLLGDKGREIFSGMSDQMRAPLAVRLKGWAVRNGEALKNEVIDDLLTILRDEGYLDLPGTAVALLGGEGSSSAPKAQDDPITEGELERVDIWIKKEESSESMWANDDNNSSEPLSHDEIESSIRSDVICPDFAVTDFISDDPKGKTGEKSEENGGKFSSAFKEELQKMEQRWARQLESTKRSLLYDMVRKYEDLKNRIGVSTRPLGTSFTDDKEILGVKLPFLNVDTFREFDDSIGDNPEKEIAMKSLMTTLCFGAASLSNSIGCILSAFLTKDVQMQYSACGKKIRGVKKRNFGDTNTFRYAKDVLREKHGTSDAEIVSKTSRWFTGAGDRDGGRKERRKENPNHSHLSDTKPEISQTIL</sequence>
<evidence type="ECO:0000313" key="4">
    <source>
        <dbReference type="RefSeq" id="XP_011304404.1"/>
    </source>
</evidence>
<organism evidence="2">
    <name type="scientific">Fopius arisanus</name>
    <dbReference type="NCBI Taxonomy" id="64838"/>
    <lineage>
        <taxon>Eukaryota</taxon>
        <taxon>Metazoa</taxon>
        <taxon>Ecdysozoa</taxon>
        <taxon>Arthropoda</taxon>
        <taxon>Hexapoda</taxon>
        <taxon>Insecta</taxon>
        <taxon>Pterygota</taxon>
        <taxon>Neoptera</taxon>
        <taxon>Endopterygota</taxon>
        <taxon>Hymenoptera</taxon>
        <taxon>Apocrita</taxon>
        <taxon>Ichneumonoidea</taxon>
        <taxon>Braconidae</taxon>
        <taxon>Opiinae</taxon>
        <taxon>Fopius</taxon>
    </lineage>
</organism>
<dbReference type="RefSeq" id="XP_011304404.1">
    <property type="nucleotide sequence ID" value="XM_011306102.1"/>
</dbReference>
<feature type="region of interest" description="Disordered" evidence="1">
    <location>
        <begin position="175"/>
        <end position="194"/>
    </location>
</feature>
<evidence type="ECO:0000313" key="2">
    <source>
        <dbReference type="EMBL" id="JAG74581.1"/>
    </source>
</evidence>
<name>A0A0C9QMT6_9HYME</name>
<feature type="compositionally biased region" description="Basic and acidic residues" evidence="1">
    <location>
        <begin position="405"/>
        <end position="429"/>
    </location>
</feature>
<feature type="region of interest" description="Disordered" evidence="1">
    <location>
        <begin position="1"/>
        <end position="22"/>
    </location>
</feature>
<reference evidence="2" key="1">
    <citation type="submission" date="2015-01" db="EMBL/GenBank/DDBJ databases">
        <title>Transcriptome Assembly of Fopius arisanus.</title>
        <authorList>
            <person name="Geib S."/>
        </authorList>
    </citation>
    <scope>NUCLEOTIDE SEQUENCE</scope>
</reference>
<feature type="compositionally biased region" description="Polar residues" evidence="1">
    <location>
        <begin position="175"/>
        <end position="188"/>
    </location>
</feature>
<accession>A0A9R1T800</accession>
<evidence type="ECO:0000313" key="3">
    <source>
        <dbReference type="Proteomes" id="UP000694866"/>
    </source>
</evidence>